<dbReference type="CDD" id="cd00761">
    <property type="entry name" value="Glyco_tranf_GTA_type"/>
    <property type="match status" value="1"/>
</dbReference>
<dbReference type="KEGG" id="msaa:QYS49_06375"/>
<keyword evidence="1" id="KW-0472">Membrane</keyword>
<reference evidence="3 4" key="1">
    <citation type="submission" date="2023-08" db="EMBL/GenBank/DDBJ databases">
        <title>Comparative genomics and taxonomic characterization of three novel marine species of genus Marivirga.</title>
        <authorList>
            <person name="Muhammad N."/>
            <person name="Kim S.-G."/>
        </authorList>
    </citation>
    <scope>NUCLEOTIDE SEQUENCE [LARGE SCALE GENOMIC DNA]</scope>
    <source>
        <strain evidence="3 4">BDSF4-3</strain>
    </source>
</reference>
<dbReference type="SUPFAM" id="SSF53448">
    <property type="entry name" value="Nucleotide-diphospho-sugar transferases"/>
    <property type="match status" value="1"/>
</dbReference>
<dbReference type="Proteomes" id="UP001230496">
    <property type="component" value="Chromosome"/>
</dbReference>
<keyword evidence="1" id="KW-1133">Transmembrane helix</keyword>
<dbReference type="AlphaFoldDB" id="A0AA49JGY0"/>
<evidence type="ECO:0000259" key="2">
    <source>
        <dbReference type="Pfam" id="PF00535"/>
    </source>
</evidence>
<proteinExistence type="predicted"/>
<name>A0AA49JGY0_9BACT</name>
<evidence type="ECO:0000256" key="1">
    <source>
        <dbReference type="SAM" id="Phobius"/>
    </source>
</evidence>
<keyword evidence="4" id="KW-1185">Reference proteome</keyword>
<feature type="transmembrane region" description="Helical" evidence="1">
    <location>
        <begin position="264"/>
        <end position="285"/>
    </location>
</feature>
<dbReference type="Pfam" id="PF00535">
    <property type="entry name" value="Glycos_transf_2"/>
    <property type="match status" value="1"/>
</dbReference>
<accession>A0AA49JGY0</accession>
<dbReference type="InterPro" id="IPR050834">
    <property type="entry name" value="Glycosyltransf_2"/>
</dbReference>
<sequence length="313" mass="36734">MPVFNADRYVKQAIQSIRDQTYQSWELHICDDASEDASWQIIQHCSKLDSRINIYRNNVNKGKVATVNSLLRSCRGKYLTIHDADDWSEKNRFELQLKTLKERSIKMCGCSFNIVNKDGSFLKPVIMQSSYSKIVEGLNSGSQFHGPTMIFETDIIEDIGGLYRAFLHAEDVDLSQRISENFVTTNLKATLYNYRIHKDSLTNRVDLIDDERFINFEIMRILKNQREKFGSDVLMEGKDWEYRELKNKLKHKYNSNPTLKYDQAIARFISIGLYGAAIHTFFICIRRHPFNLKTYITFKNMLFSMYLRRKVIV</sequence>
<feature type="domain" description="Glycosyltransferase 2-like" evidence="2">
    <location>
        <begin position="1"/>
        <end position="126"/>
    </location>
</feature>
<dbReference type="EMBL" id="CP129971">
    <property type="protein sequence ID" value="WKK76880.2"/>
    <property type="molecule type" value="Genomic_DNA"/>
</dbReference>
<evidence type="ECO:0000313" key="4">
    <source>
        <dbReference type="Proteomes" id="UP001230496"/>
    </source>
</evidence>
<keyword evidence="1" id="KW-0812">Transmembrane</keyword>
<protein>
    <submittedName>
        <fullName evidence="3">Glycosyltransferase family 2 protein</fullName>
    </submittedName>
</protein>
<dbReference type="Gene3D" id="3.90.550.10">
    <property type="entry name" value="Spore Coat Polysaccharide Biosynthesis Protein SpsA, Chain A"/>
    <property type="match status" value="1"/>
</dbReference>
<organism evidence="3 4">
    <name type="scientific">Marivirga salinarum</name>
    <dbReference type="NCBI Taxonomy" id="3059078"/>
    <lineage>
        <taxon>Bacteria</taxon>
        <taxon>Pseudomonadati</taxon>
        <taxon>Bacteroidota</taxon>
        <taxon>Cytophagia</taxon>
        <taxon>Cytophagales</taxon>
        <taxon>Marivirgaceae</taxon>
        <taxon>Marivirga</taxon>
    </lineage>
</organism>
<gene>
    <name evidence="3" type="ORF">QYS49_06375</name>
</gene>
<evidence type="ECO:0000313" key="3">
    <source>
        <dbReference type="EMBL" id="WKK76880.2"/>
    </source>
</evidence>
<dbReference type="InterPro" id="IPR029044">
    <property type="entry name" value="Nucleotide-diphossugar_trans"/>
</dbReference>
<dbReference type="PANTHER" id="PTHR43685">
    <property type="entry name" value="GLYCOSYLTRANSFERASE"/>
    <property type="match status" value="1"/>
</dbReference>
<dbReference type="InterPro" id="IPR001173">
    <property type="entry name" value="Glyco_trans_2-like"/>
</dbReference>
<dbReference type="RefSeq" id="WP_308350082.1">
    <property type="nucleotide sequence ID" value="NZ_CP129971.1"/>
</dbReference>
<dbReference type="PANTHER" id="PTHR43685:SF2">
    <property type="entry name" value="GLYCOSYLTRANSFERASE 2-LIKE DOMAIN-CONTAINING PROTEIN"/>
    <property type="match status" value="1"/>
</dbReference>